<dbReference type="SUPFAM" id="SSF54060">
    <property type="entry name" value="His-Me finger endonucleases"/>
    <property type="match status" value="1"/>
</dbReference>
<dbReference type="GO" id="GO:0016787">
    <property type="term" value="F:hydrolase activity"/>
    <property type="evidence" value="ECO:0007669"/>
    <property type="project" value="InterPro"/>
</dbReference>
<dbReference type="GO" id="GO:0003676">
    <property type="term" value="F:nucleic acid binding"/>
    <property type="evidence" value="ECO:0007669"/>
    <property type="project" value="InterPro"/>
</dbReference>
<dbReference type="InterPro" id="IPR001604">
    <property type="entry name" value="Endo_G_ENPP1-like_dom"/>
</dbReference>
<dbReference type="OMA" id="VSEDYTH"/>
<dbReference type="PANTHER" id="PTHR21472">
    <property type="entry name" value="ENDONUCLEASE DOMAIN-CONTAINING 1 PROTEIN ENDOD1"/>
    <property type="match status" value="1"/>
</dbReference>
<dbReference type="AlphaFoldDB" id="A0A668T9Q6"/>
<evidence type="ECO:0000259" key="3">
    <source>
        <dbReference type="SMART" id="SM00477"/>
    </source>
</evidence>
<reference evidence="5" key="1">
    <citation type="submission" date="2025-08" db="UniProtKB">
        <authorList>
            <consortium name="Ensembl"/>
        </authorList>
    </citation>
    <scope>IDENTIFICATION</scope>
</reference>
<feature type="domain" description="ENPP1-3/EXOG-like endonuclease/phosphodiesterase" evidence="3">
    <location>
        <begin position="62"/>
        <end position="280"/>
    </location>
</feature>
<sequence length="300" mass="34698">MRRMWIIDFFFFLSLFNLISVLCYGEITTDFEPCITFFYAETIPQGISGDGYQALCQRYKNQYHFATLYDRNRRIPLFSAYILSPGGGPRPRKTNWMTDPRLSVNSNTGMEQKNPDQNVKDSQAVDEDYKNSGYTRGHLAPSGHQQTKENKEATFTLTNIVPQMEKFNNGPWNDLENKMAKRFKVCTSKMYVITGVMPYENNELMIKDRVTVPEYFWTASCCPTFEAGADQDYFPTYAAVGRNDPTSKDDIVKKNTKHGHDVKKMSLEDLEKILQNRLKMPKMSLFKNKCKENNSLFPFG</sequence>
<protein>
    <submittedName>
        <fullName evidence="5">Uncharacterized protein</fullName>
    </submittedName>
</protein>
<evidence type="ECO:0000313" key="6">
    <source>
        <dbReference type="Proteomes" id="UP000472276"/>
    </source>
</evidence>
<evidence type="ECO:0000256" key="2">
    <source>
        <dbReference type="SAM" id="SignalP"/>
    </source>
</evidence>
<evidence type="ECO:0000256" key="1">
    <source>
        <dbReference type="SAM" id="MobiDB-lite"/>
    </source>
</evidence>
<evidence type="ECO:0000313" key="5">
    <source>
        <dbReference type="Ensembl" id="ENSOABP00000023553.2"/>
    </source>
</evidence>
<keyword evidence="2" id="KW-0732">Signal</keyword>
<dbReference type="SMART" id="SM00892">
    <property type="entry name" value="Endonuclease_NS"/>
    <property type="match status" value="1"/>
</dbReference>
<feature type="domain" description="DNA/RNA non-specific endonuclease/pyrophosphatase/phosphodiesterase" evidence="4">
    <location>
        <begin position="61"/>
        <end position="280"/>
    </location>
</feature>
<feature type="signal peptide" evidence="2">
    <location>
        <begin position="1"/>
        <end position="25"/>
    </location>
</feature>
<dbReference type="InterPro" id="IPR039015">
    <property type="entry name" value="ENDOD1"/>
</dbReference>
<dbReference type="InterPro" id="IPR044929">
    <property type="entry name" value="DNA/RNA_non-sp_Endonuclease_sf"/>
</dbReference>
<dbReference type="Proteomes" id="UP000472276">
    <property type="component" value="Unassembled WGS sequence"/>
</dbReference>
<accession>A0A668T9Q6</accession>
<dbReference type="Ensembl" id="ENSOABT00000024249.2">
    <property type="protein sequence ID" value="ENSOABP00000023553.2"/>
    <property type="gene ID" value="ENSOABG00000011306.2"/>
</dbReference>
<gene>
    <name evidence="5" type="primary">LOC116324906</name>
</gene>
<evidence type="ECO:0000259" key="4">
    <source>
        <dbReference type="SMART" id="SM00892"/>
    </source>
</evidence>
<feature type="region of interest" description="Disordered" evidence="1">
    <location>
        <begin position="90"/>
        <end position="150"/>
    </location>
</feature>
<proteinExistence type="predicted"/>
<feature type="chain" id="PRO_5046964583" evidence="2">
    <location>
        <begin position="26"/>
        <end position="300"/>
    </location>
</feature>
<dbReference type="InterPro" id="IPR020821">
    <property type="entry name" value="ENPP1-3/EXOG-like_nuc-like"/>
</dbReference>
<reference evidence="5" key="2">
    <citation type="submission" date="2025-09" db="UniProtKB">
        <authorList>
            <consortium name="Ensembl"/>
        </authorList>
    </citation>
    <scope>IDENTIFICATION</scope>
</reference>
<dbReference type="Pfam" id="PF01223">
    <property type="entry name" value="Endonuclease_NS"/>
    <property type="match status" value="1"/>
</dbReference>
<organism evidence="5 6">
    <name type="scientific">Oreochromis aureus</name>
    <name type="common">Israeli tilapia</name>
    <name type="synonym">Chromis aureus</name>
    <dbReference type="NCBI Taxonomy" id="47969"/>
    <lineage>
        <taxon>Eukaryota</taxon>
        <taxon>Metazoa</taxon>
        <taxon>Chordata</taxon>
        <taxon>Craniata</taxon>
        <taxon>Vertebrata</taxon>
        <taxon>Euteleostomi</taxon>
        <taxon>Actinopterygii</taxon>
        <taxon>Neopterygii</taxon>
        <taxon>Teleostei</taxon>
        <taxon>Neoteleostei</taxon>
        <taxon>Acanthomorphata</taxon>
        <taxon>Ovalentaria</taxon>
        <taxon>Cichlomorphae</taxon>
        <taxon>Cichliformes</taxon>
        <taxon>Cichlidae</taxon>
        <taxon>African cichlids</taxon>
        <taxon>Pseudocrenilabrinae</taxon>
        <taxon>Oreochromini</taxon>
        <taxon>Oreochromis</taxon>
    </lineage>
</organism>
<feature type="compositionally biased region" description="Polar residues" evidence="1">
    <location>
        <begin position="103"/>
        <end position="121"/>
    </location>
</feature>
<keyword evidence="6" id="KW-1185">Reference proteome</keyword>
<dbReference type="PANTHER" id="PTHR21472:SF18">
    <property type="entry name" value="ENDONUCLEASE DOMAIN-CONTAINING 1 PROTEIN"/>
    <property type="match status" value="1"/>
</dbReference>
<name>A0A668T9Q6_OREAU</name>
<dbReference type="InterPro" id="IPR044925">
    <property type="entry name" value="His-Me_finger_sf"/>
</dbReference>
<dbReference type="Gene3D" id="3.40.570.10">
    <property type="entry name" value="Extracellular Endonuclease, subunit A"/>
    <property type="match status" value="1"/>
</dbReference>
<dbReference type="SMART" id="SM00477">
    <property type="entry name" value="NUC"/>
    <property type="match status" value="1"/>
</dbReference>
<dbReference type="GO" id="GO:0046872">
    <property type="term" value="F:metal ion binding"/>
    <property type="evidence" value="ECO:0007669"/>
    <property type="project" value="InterPro"/>
</dbReference>